<comment type="caution">
    <text evidence="4">The sequence shown here is derived from an EMBL/GenBank/DDBJ whole genome shotgun (WGS) entry which is preliminary data.</text>
</comment>
<feature type="domain" description="PAS" evidence="1">
    <location>
        <begin position="410"/>
        <end position="452"/>
    </location>
</feature>
<dbReference type="EMBL" id="JAUFPN010000263">
    <property type="protein sequence ID" value="MDN3568477.1"/>
    <property type="molecule type" value="Genomic_DNA"/>
</dbReference>
<dbReference type="PROSITE" id="PS50112">
    <property type="entry name" value="PAS"/>
    <property type="match status" value="3"/>
</dbReference>
<dbReference type="Gene3D" id="3.30.450.20">
    <property type="entry name" value="PAS domain"/>
    <property type="match status" value="4"/>
</dbReference>
<reference evidence="5" key="1">
    <citation type="journal article" date="2019" name="Int. J. Syst. Evol. Microbiol.">
        <title>The Global Catalogue of Microorganisms (GCM) 10K type strain sequencing project: providing services to taxonomists for standard genome sequencing and annotation.</title>
        <authorList>
            <consortium name="The Broad Institute Genomics Platform"/>
            <consortium name="The Broad Institute Genome Sequencing Center for Infectious Disease"/>
            <person name="Wu L."/>
            <person name="Ma J."/>
        </authorList>
    </citation>
    <scope>NUCLEOTIDE SEQUENCE [LARGE SCALE GENOMIC DNA]</scope>
    <source>
        <strain evidence="5">CECT 7131</strain>
    </source>
</reference>
<feature type="non-terminal residue" evidence="4">
    <location>
        <position position="597"/>
    </location>
</feature>
<dbReference type="SUPFAM" id="SSF55785">
    <property type="entry name" value="PYP-like sensor domain (PAS domain)"/>
    <property type="match status" value="4"/>
</dbReference>
<dbReference type="RefSeq" id="WP_290320587.1">
    <property type="nucleotide sequence ID" value="NZ_JAUFPN010000263.1"/>
</dbReference>
<feature type="domain" description="PAS" evidence="1">
    <location>
        <begin position="288"/>
        <end position="329"/>
    </location>
</feature>
<evidence type="ECO:0000259" key="3">
    <source>
        <dbReference type="PROSITE" id="PS50885"/>
    </source>
</evidence>
<keyword evidence="5" id="KW-1185">Reference proteome</keyword>
<dbReference type="InterPro" id="IPR003660">
    <property type="entry name" value="HAMP_dom"/>
</dbReference>
<feature type="domain" description="PAS" evidence="1">
    <location>
        <begin position="166"/>
        <end position="196"/>
    </location>
</feature>
<sequence>MFISRTTQASAPVSFFDRRASRDRRAAVREMEHRLLALEQISPMVELGGDGTVVDGNPAFAVLLGQGLEALRGRPFTDLLSETERTDPAARQFLDTLARGVAAEARLRLRVPDGAEKVLHFRGAALRGDEGRVTGCLLLGADTTALELDRANAEGQLAAIDKAQAVIEFDLEGRVLHANANFLAALGYRLEEVRGQHHSMFVEEAYRRSPEYRAFWERLGHGDYDAGQYKRIGKGGREIWIQASYNPILNGAGRPFKVVKYATDITEQQLASAEAHGQLAAIDKAQAVIEFDLEGRVLHANANFLAALGYRLEEVRGQHHSMFVDPQERHGAAYRAFWDKLGRGDFDAGEYRRIGRDGREVWIQASYNPILDPAGKPFKVVKYATDVTAQKLATANFEGQIAAIDKAQAVIEFNLDGTVLNANANFLRTLGYTLEEVRGKHHSLFVDPAERQGSEYRTFWDKLARGEYDAGQYKRIGKGGQAVWIQASYNPILALNGKPFKVVKYATDVTGQVRAAEILQHAVAQTEEIVAAAQVSDFSRRIPTEGVDGAIGRLCAGVNRMLDTMAAQYEVGNALRVAVSETQSIVAAAQGNDLSRR</sequence>
<dbReference type="InterPro" id="IPR050903">
    <property type="entry name" value="Bact_Chemotaxis_MeTrfase"/>
</dbReference>
<dbReference type="InterPro" id="IPR000014">
    <property type="entry name" value="PAS"/>
</dbReference>
<proteinExistence type="predicted"/>
<dbReference type="Pfam" id="PF08448">
    <property type="entry name" value="PAS_4"/>
    <property type="match status" value="1"/>
</dbReference>
<evidence type="ECO:0000259" key="2">
    <source>
        <dbReference type="PROSITE" id="PS50113"/>
    </source>
</evidence>
<dbReference type="PANTHER" id="PTHR24422:SF10">
    <property type="entry name" value="CHEMOTAXIS PROTEIN METHYLTRANSFERASE 2"/>
    <property type="match status" value="1"/>
</dbReference>
<dbReference type="Pfam" id="PF08447">
    <property type="entry name" value="PAS_3"/>
    <property type="match status" value="3"/>
</dbReference>
<dbReference type="PROSITE" id="PS50113">
    <property type="entry name" value="PAC"/>
    <property type="match status" value="3"/>
</dbReference>
<dbReference type="PROSITE" id="PS50885">
    <property type="entry name" value="HAMP"/>
    <property type="match status" value="1"/>
</dbReference>
<dbReference type="Gene3D" id="1.20.120.1530">
    <property type="match status" value="1"/>
</dbReference>
<organism evidence="4 5">
    <name type="scientific">Paeniroseomonas aquatica</name>
    <dbReference type="NCBI Taxonomy" id="373043"/>
    <lineage>
        <taxon>Bacteria</taxon>
        <taxon>Pseudomonadati</taxon>
        <taxon>Pseudomonadota</taxon>
        <taxon>Alphaproteobacteria</taxon>
        <taxon>Acetobacterales</taxon>
        <taxon>Acetobacteraceae</taxon>
        <taxon>Paeniroseomonas</taxon>
    </lineage>
</organism>
<dbReference type="InterPro" id="IPR013656">
    <property type="entry name" value="PAS_4"/>
</dbReference>
<evidence type="ECO:0000313" key="4">
    <source>
        <dbReference type="EMBL" id="MDN3568477.1"/>
    </source>
</evidence>
<dbReference type="InterPro" id="IPR013655">
    <property type="entry name" value="PAS_fold_3"/>
</dbReference>
<feature type="domain" description="PAC" evidence="2">
    <location>
        <begin position="225"/>
        <end position="277"/>
    </location>
</feature>
<dbReference type="SMART" id="SM00086">
    <property type="entry name" value="PAC"/>
    <property type="match status" value="4"/>
</dbReference>
<protein>
    <submittedName>
        <fullName evidence="4">PAS domain-containing protein</fullName>
    </submittedName>
</protein>
<dbReference type="CDD" id="cd00130">
    <property type="entry name" value="PAS"/>
    <property type="match status" value="4"/>
</dbReference>
<dbReference type="InterPro" id="IPR035965">
    <property type="entry name" value="PAS-like_dom_sf"/>
</dbReference>
<dbReference type="NCBIfam" id="TIGR00229">
    <property type="entry name" value="sensory_box"/>
    <property type="match status" value="4"/>
</dbReference>
<gene>
    <name evidence="4" type="ORF">QWZ14_29215</name>
</gene>
<name>A0ABT8AF70_9PROT</name>
<dbReference type="SMART" id="SM00091">
    <property type="entry name" value="PAS"/>
    <property type="match status" value="4"/>
</dbReference>
<dbReference type="InterPro" id="IPR000700">
    <property type="entry name" value="PAS-assoc_C"/>
</dbReference>
<evidence type="ECO:0000259" key="1">
    <source>
        <dbReference type="PROSITE" id="PS50112"/>
    </source>
</evidence>
<evidence type="ECO:0000313" key="5">
    <source>
        <dbReference type="Proteomes" id="UP001529369"/>
    </source>
</evidence>
<feature type="domain" description="PAC" evidence="2">
    <location>
        <begin position="347"/>
        <end position="399"/>
    </location>
</feature>
<feature type="domain" description="HAMP" evidence="3">
    <location>
        <begin position="517"/>
        <end position="570"/>
    </location>
</feature>
<dbReference type="PANTHER" id="PTHR24422">
    <property type="entry name" value="CHEMOTAXIS PROTEIN METHYLTRANSFERASE"/>
    <property type="match status" value="1"/>
</dbReference>
<feature type="domain" description="PAC" evidence="2">
    <location>
        <begin position="469"/>
        <end position="521"/>
    </location>
</feature>
<dbReference type="InterPro" id="IPR001610">
    <property type="entry name" value="PAC"/>
</dbReference>
<accession>A0ABT8AF70</accession>
<dbReference type="Proteomes" id="UP001529369">
    <property type="component" value="Unassembled WGS sequence"/>
</dbReference>